<keyword evidence="5" id="KW-1185">Reference proteome</keyword>
<proteinExistence type="inferred from homology"/>
<reference evidence="4 5" key="1">
    <citation type="submission" date="2016-11" db="EMBL/GenBank/DDBJ databases">
        <authorList>
            <person name="Varghese N."/>
            <person name="Submissions S."/>
        </authorList>
    </citation>
    <scope>NUCLEOTIDE SEQUENCE [LARGE SCALE GENOMIC DNA]</scope>
    <source>
        <strain evidence="4 5">DSM 22613</strain>
    </source>
</reference>
<keyword evidence="1" id="KW-0732">Signal</keyword>
<dbReference type="Proteomes" id="UP000184105">
    <property type="component" value="Unassembled WGS sequence"/>
</dbReference>
<protein>
    <submittedName>
        <fullName evidence="4">TonB-dependent Receptor Plug Domain</fullName>
    </submittedName>
</protein>
<dbReference type="GO" id="GO:0015344">
    <property type="term" value="F:siderophore uptake transmembrane transporter activity"/>
    <property type="evidence" value="ECO:0007669"/>
    <property type="project" value="TreeGrafter"/>
</dbReference>
<evidence type="ECO:0000313" key="4">
    <source>
        <dbReference type="EMBL" id="SHF59165.1"/>
    </source>
</evidence>
<dbReference type="SUPFAM" id="SSF56935">
    <property type="entry name" value="Porins"/>
    <property type="match status" value="1"/>
</dbReference>
<evidence type="ECO:0000313" key="5">
    <source>
        <dbReference type="Proteomes" id="UP000184105"/>
    </source>
</evidence>
<gene>
    <name evidence="4" type="ORF">SAMN05444364_10276</name>
</gene>
<evidence type="ECO:0000256" key="2">
    <source>
        <dbReference type="PROSITE-ProRule" id="PRU01360"/>
    </source>
</evidence>
<dbReference type="InterPro" id="IPR037066">
    <property type="entry name" value="Plug_dom_sf"/>
</dbReference>
<keyword evidence="2" id="KW-0813">Transport</keyword>
<keyword evidence="2" id="KW-0812">Transmembrane</keyword>
<dbReference type="Gene3D" id="2.60.40.1930">
    <property type="match status" value="1"/>
</dbReference>
<dbReference type="Gene3D" id="2.170.130.10">
    <property type="entry name" value="TonB-dependent receptor, plug domain"/>
    <property type="match status" value="1"/>
</dbReference>
<dbReference type="PANTHER" id="PTHR30069">
    <property type="entry name" value="TONB-DEPENDENT OUTER MEMBRANE RECEPTOR"/>
    <property type="match status" value="1"/>
</dbReference>
<feature type="domain" description="TonB-dependent receptor plug" evidence="3">
    <location>
        <begin position="510"/>
        <end position="594"/>
    </location>
</feature>
<evidence type="ECO:0000256" key="1">
    <source>
        <dbReference type="ARBA" id="ARBA00022729"/>
    </source>
</evidence>
<dbReference type="GO" id="GO:0009279">
    <property type="term" value="C:cell outer membrane"/>
    <property type="evidence" value="ECO:0007669"/>
    <property type="project" value="UniProtKB-SubCell"/>
</dbReference>
<dbReference type="EMBL" id="FQWA01000002">
    <property type="protein sequence ID" value="SHF59165.1"/>
    <property type="molecule type" value="Genomic_DNA"/>
</dbReference>
<sequence>MKTHSLTPVYMRKLLFVILLVCFQASLFAQTNNVLLSRILRQVQLFPQEKTYIFTDAENYQAGQRIHLRVFLVNAVVHQSDSISRYVYVELLNTERLVVKRVRLIRSDQGFVGYIDIPEGVAKGRYVLRSYTKNMLNVSQYESLKSIFIGGQGKLQSNKYRNSLDDINNNTYSLLDINRLENNVRVKVNDNKNAINTDYLLLIHCRSIPIYFGKISREKDVILNYDSLSQGGVYSFQLLDANLNTIEEKLKFLYPEKEQCPISVECFEDDQVNKGQISCFIKSDSLREDETMDVSVRIEYAGASSSDVNSSILSHLLYDMDVADCPEEPVSVLLNNKTEQLLDSCHWTRYRMTDVIKGECKKGKIGVEKSAVIRGRVETLIGHKPIKEGVVNLISPDKGFYAVTKTDVYGRFSFEGLDFPEGTQYVLNAFTKAGKSWVKLLLDEEDFPSYKGQLPPFEWIGNDTIRVDATVNLPKGSIQMEEVNVFSHQPSYSSRSDAYARNADFSFGLRDIESIGATCLHELLRRVPSVTVEFGKCYVRGGVTINGKRPAAIAIDGIFVDNNFDLDNIQMADVERVDVFKGGSTVIWGTIGGMGVISITTKKGDFKTPSVPLTNTKTFTTLGYQIPHRYTPNTHTPVWLPSLRGKSFRLLLPTEYGLNYRLIIEGITSEGRIIRYAGGLRK</sequence>
<dbReference type="Pfam" id="PF07715">
    <property type="entry name" value="Plug"/>
    <property type="match status" value="1"/>
</dbReference>
<dbReference type="PROSITE" id="PS52016">
    <property type="entry name" value="TONB_DEPENDENT_REC_3"/>
    <property type="match status" value="1"/>
</dbReference>
<keyword evidence="4" id="KW-0675">Receptor</keyword>
<dbReference type="GO" id="GO:0044718">
    <property type="term" value="P:siderophore transmembrane transport"/>
    <property type="evidence" value="ECO:0007669"/>
    <property type="project" value="TreeGrafter"/>
</dbReference>
<organism evidence="4 5">
    <name type="scientific">Prevotella scopos JCM 17725</name>
    <dbReference type="NCBI Taxonomy" id="1236518"/>
    <lineage>
        <taxon>Bacteria</taxon>
        <taxon>Pseudomonadati</taxon>
        <taxon>Bacteroidota</taxon>
        <taxon>Bacteroidia</taxon>
        <taxon>Bacteroidales</taxon>
        <taxon>Prevotellaceae</taxon>
        <taxon>Prevotella</taxon>
    </lineage>
</organism>
<dbReference type="InterPro" id="IPR012910">
    <property type="entry name" value="Plug_dom"/>
</dbReference>
<dbReference type="InterPro" id="IPR039426">
    <property type="entry name" value="TonB-dep_rcpt-like"/>
</dbReference>
<keyword evidence="2" id="KW-0998">Cell outer membrane</keyword>
<comment type="caution">
    <text evidence="4">The sequence shown here is derived from an EMBL/GenBank/DDBJ whole genome shotgun (WGS) entry which is preliminary data.</text>
</comment>
<evidence type="ECO:0000259" key="3">
    <source>
        <dbReference type="Pfam" id="PF07715"/>
    </source>
</evidence>
<comment type="similarity">
    <text evidence="2">Belongs to the TonB-dependent receptor family.</text>
</comment>
<keyword evidence="2" id="KW-1134">Transmembrane beta strand</keyword>
<dbReference type="AlphaFoldDB" id="A0AAX2F125"/>
<accession>A0AAX2F125</accession>
<dbReference type="PANTHER" id="PTHR30069:SF29">
    <property type="entry name" value="HEMOGLOBIN AND HEMOGLOBIN-HAPTOGLOBIN-BINDING PROTEIN 1-RELATED"/>
    <property type="match status" value="1"/>
</dbReference>
<name>A0AAX2F125_9BACT</name>
<keyword evidence="2" id="KW-0472">Membrane</keyword>
<comment type="subcellular location">
    <subcellularLocation>
        <location evidence="2">Cell outer membrane</location>
        <topology evidence="2">Multi-pass membrane protein</topology>
    </subcellularLocation>
</comment>